<evidence type="ECO:0000313" key="9">
    <source>
        <dbReference type="Proteomes" id="UP000002061"/>
    </source>
</evidence>
<dbReference type="GO" id="GO:0006783">
    <property type="term" value="P:heme biosynthetic process"/>
    <property type="evidence" value="ECO:0007669"/>
    <property type="project" value="TreeGrafter"/>
</dbReference>
<dbReference type="STRING" id="573063.Metin_0913"/>
<dbReference type="eggNOG" id="arCOG04299">
    <property type="taxonomic scope" value="Archaea"/>
</dbReference>
<dbReference type="AlphaFoldDB" id="D5VSM4"/>
<dbReference type="FunFam" id="3.40.190.10:FF:000005">
    <property type="entry name" value="Porphobilinogen deaminase"/>
    <property type="match status" value="1"/>
</dbReference>
<protein>
    <recommendedName>
        <fullName evidence="5">Hydroxymethylbilane synthase</fullName>
        <ecNumber evidence="5">2.5.1.61</ecNumber>
    </recommendedName>
</protein>
<dbReference type="PANTHER" id="PTHR11557">
    <property type="entry name" value="PORPHOBILINOGEN DEAMINASE"/>
    <property type="match status" value="1"/>
</dbReference>
<dbReference type="SUPFAM" id="SSF53850">
    <property type="entry name" value="Periplasmic binding protein-like II"/>
    <property type="match status" value="1"/>
</dbReference>
<gene>
    <name evidence="8" type="ordered locus">Metin_0913</name>
</gene>
<dbReference type="InterPro" id="IPR022418">
    <property type="entry name" value="Porphobilinogen_deaminase_C"/>
</dbReference>
<dbReference type="KEGG" id="mif:Metin_0913"/>
<reference evidence="8" key="1">
    <citation type="submission" date="2010-04" db="EMBL/GenBank/DDBJ databases">
        <title>Complete sequence of Methanocaldococcus infernus ME.</title>
        <authorList>
            <consortium name="US DOE Joint Genome Institute"/>
            <person name="Lucas S."/>
            <person name="Copeland A."/>
            <person name="Lapidus A."/>
            <person name="Cheng J.-F."/>
            <person name="Bruce D."/>
            <person name="Goodwin L."/>
            <person name="Pitluck S."/>
            <person name="Munk A.C."/>
            <person name="Detter J.C."/>
            <person name="Han C."/>
            <person name="Tapia R."/>
            <person name="Land M."/>
            <person name="Hauser L."/>
            <person name="Kyrpides N."/>
            <person name="Mikhailova N."/>
            <person name="Sieprawska-Lupa M."/>
            <person name="Whitman W.B."/>
            <person name="Woyke T."/>
        </authorList>
    </citation>
    <scope>NUCLEOTIDE SEQUENCE [LARGE SCALE GENOMIC DNA]</scope>
    <source>
        <strain evidence="8">ME</strain>
    </source>
</reference>
<comment type="cofactor">
    <cofactor evidence="1">
        <name>dipyrromethane</name>
        <dbReference type="ChEBI" id="CHEBI:60342"/>
    </cofactor>
</comment>
<dbReference type="CDD" id="cd13647">
    <property type="entry name" value="PBP2_PBGD_2"/>
    <property type="match status" value="1"/>
</dbReference>
<comment type="similarity">
    <text evidence="2">Belongs to the HMBS family.</text>
</comment>
<dbReference type="EMBL" id="CP002009">
    <property type="protein sequence ID" value="ADG13577.1"/>
    <property type="molecule type" value="Genomic_DNA"/>
</dbReference>
<dbReference type="InterPro" id="IPR036803">
    <property type="entry name" value="Porphobilinogen_deaminase_C_sf"/>
</dbReference>
<dbReference type="PANTHER" id="PTHR11557:SF0">
    <property type="entry name" value="PORPHOBILINOGEN DEAMINASE"/>
    <property type="match status" value="1"/>
</dbReference>
<dbReference type="RefSeq" id="WP_013100323.1">
    <property type="nucleotide sequence ID" value="NC_014122.1"/>
</dbReference>
<evidence type="ECO:0000256" key="5">
    <source>
        <dbReference type="NCBIfam" id="TIGR00212"/>
    </source>
</evidence>
<keyword evidence="3 8" id="KW-0808">Transferase</keyword>
<dbReference type="Pfam" id="PF01379">
    <property type="entry name" value="Porphobil_deam"/>
    <property type="match status" value="1"/>
</dbReference>
<evidence type="ECO:0000259" key="7">
    <source>
        <dbReference type="Pfam" id="PF03900"/>
    </source>
</evidence>
<evidence type="ECO:0000259" key="6">
    <source>
        <dbReference type="Pfam" id="PF01379"/>
    </source>
</evidence>
<name>D5VSM4_METIM</name>
<dbReference type="EC" id="2.5.1.61" evidence="5"/>
<dbReference type="Gene3D" id="3.40.190.10">
    <property type="entry name" value="Periplasmic binding protein-like II"/>
    <property type="match status" value="2"/>
</dbReference>
<keyword evidence="9" id="KW-1185">Reference proteome</keyword>
<dbReference type="GO" id="GO:0005737">
    <property type="term" value="C:cytoplasm"/>
    <property type="evidence" value="ECO:0007669"/>
    <property type="project" value="UniProtKB-UniRule"/>
</dbReference>
<dbReference type="SUPFAM" id="SSF54782">
    <property type="entry name" value="Porphobilinogen deaminase (hydroxymethylbilane synthase), C-terminal domain"/>
    <property type="match status" value="1"/>
</dbReference>
<dbReference type="GO" id="GO:0004418">
    <property type="term" value="F:hydroxymethylbilane synthase activity"/>
    <property type="evidence" value="ECO:0007669"/>
    <property type="project" value="UniProtKB-UniRule"/>
</dbReference>
<dbReference type="Pfam" id="PF03900">
    <property type="entry name" value="Porphobil_deamC"/>
    <property type="match status" value="1"/>
</dbReference>
<dbReference type="NCBIfam" id="TIGR00212">
    <property type="entry name" value="hemC"/>
    <property type="match status" value="1"/>
</dbReference>
<feature type="domain" description="Porphobilinogen deaminase N-terminal" evidence="6">
    <location>
        <begin position="2"/>
        <end position="196"/>
    </location>
</feature>
<accession>D5VSM4</accession>
<evidence type="ECO:0000256" key="4">
    <source>
        <dbReference type="ARBA" id="ARBA00023244"/>
    </source>
</evidence>
<evidence type="ECO:0000256" key="3">
    <source>
        <dbReference type="ARBA" id="ARBA00022679"/>
    </source>
</evidence>
<dbReference type="HOGENOM" id="CLU_019704_1_0_2"/>
<proteinExistence type="inferred from homology"/>
<organism evidence="8 9">
    <name type="scientific">Methanocaldococcus infernus (strain DSM 11812 / JCM 15783 / ME)</name>
    <dbReference type="NCBI Taxonomy" id="573063"/>
    <lineage>
        <taxon>Archaea</taxon>
        <taxon>Methanobacteriati</taxon>
        <taxon>Methanobacteriota</taxon>
        <taxon>Methanomada group</taxon>
        <taxon>Methanococci</taxon>
        <taxon>Methanococcales</taxon>
        <taxon>Methanocaldococcaceae</taxon>
        <taxon>Methanocaldococcus</taxon>
    </lineage>
</organism>
<dbReference type="PIRSF" id="PIRSF001438">
    <property type="entry name" value="4pyrrol_synth_OHMeBilane_synth"/>
    <property type="match status" value="1"/>
</dbReference>
<sequence length="287" mass="32530">MIIGSRGSKLALYQANLVLKKLKSLGIDGEVKIIKTRGDQIKDRALHSIGIGVFTKELDLSLLNHEIDIAVHSLKDIPTVWNSRLSYVVLERDYPNDLLIANKEDIKVIGTSSLRRRAFLKELYRDAEFKLLRGNVDTRLRKLKDNEYDAIVLSEAGVRRLNIDLSEFLVYKLPILPAPGQGVIAVAYRKEDEKIKNILEKINDKKTFLETTAERKALNELGCGCHVPFGAFAKYEGKRLMLKVAVANKDRVIKKESSICCEVDEIEKAEKLGESLGRELRRCIREL</sequence>
<dbReference type="GeneID" id="9131927"/>
<dbReference type="Gene3D" id="3.30.160.40">
    <property type="entry name" value="Porphobilinogen deaminase, C-terminal domain"/>
    <property type="match status" value="1"/>
</dbReference>
<dbReference type="PRINTS" id="PR00151">
    <property type="entry name" value="PORPHBDMNASE"/>
</dbReference>
<dbReference type="InterPro" id="IPR000860">
    <property type="entry name" value="HemC"/>
</dbReference>
<evidence type="ECO:0000313" key="8">
    <source>
        <dbReference type="EMBL" id="ADG13577.1"/>
    </source>
</evidence>
<dbReference type="InterPro" id="IPR022417">
    <property type="entry name" value="Porphobilin_deaminase_N"/>
</dbReference>
<evidence type="ECO:0000256" key="2">
    <source>
        <dbReference type="ARBA" id="ARBA00005638"/>
    </source>
</evidence>
<evidence type="ECO:0000256" key="1">
    <source>
        <dbReference type="ARBA" id="ARBA00001916"/>
    </source>
</evidence>
<keyword evidence="4" id="KW-0627">Porphyrin biosynthesis</keyword>
<dbReference type="OrthoDB" id="8042at2157"/>
<dbReference type="Proteomes" id="UP000002061">
    <property type="component" value="Chromosome"/>
</dbReference>
<feature type="domain" description="Porphobilinogen deaminase C-terminal" evidence="7">
    <location>
        <begin position="209"/>
        <end position="281"/>
    </location>
</feature>